<name>A0A1Y1YF84_9PLEO</name>
<reference evidence="8 9" key="1">
    <citation type="submission" date="2016-07" db="EMBL/GenBank/DDBJ databases">
        <title>Pervasive Adenine N6-methylation of Active Genes in Fungi.</title>
        <authorList>
            <consortium name="DOE Joint Genome Institute"/>
            <person name="Mondo S.J."/>
            <person name="Dannebaum R.O."/>
            <person name="Kuo R.C."/>
            <person name="Labutti K."/>
            <person name="Haridas S."/>
            <person name="Kuo A."/>
            <person name="Salamov A."/>
            <person name="Ahrendt S.R."/>
            <person name="Lipzen A."/>
            <person name="Sullivan W."/>
            <person name="Andreopoulos W.B."/>
            <person name="Clum A."/>
            <person name="Lindquist E."/>
            <person name="Daum C."/>
            <person name="Ramamoorthy G.K."/>
            <person name="Gryganskyi A."/>
            <person name="Culley D."/>
            <person name="Magnuson J.K."/>
            <person name="James T.Y."/>
            <person name="O'Malley M.A."/>
            <person name="Stajich J.E."/>
            <person name="Spatafora J.W."/>
            <person name="Visel A."/>
            <person name="Grigoriev I.V."/>
        </authorList>
    </citation>
    <scope>NUCLEOTIDE SEQUENCE [LARGE SCALE GENOMIC DNA]</scope>
    <source>
        <strain evidence="8 9">CBS 115471</strain>
    </source>
</reference>
<evidence type="ECO:0000256" key="3">
    <source>
        <dbReference type="ARBA" id="ARBA00022989"/>
    </source>
</evidence>
<feature type="transmembrane region" description="Helical" evidence="6">
    <location>
        <begin position="127"/>
        <end position="149"/>
    </location>
</feature>
<feature type="transmembrane region" description="Helical" evidence="6">
    <location>
        <begin position="329"/>
        <end position="350"/>
    </location>
</feature>
<proteinExistence type="predicted"/>
<keyword evidence="9" id="KW-1185">Reference proteome</keyword>
<keyword evidence="3 6" id="KW-1133">Transmembrane helix</keyword>
<feature type="transmembrane region" description="Helical" evidence="6">
    <location>
        <begin position="219"/>
        <end position="240"/>
    </location>
</feature>
<evidence type="ECO:0000313" key="9">
    <source>
        <dbReference type="Proteomes" id="UP000193144"/>
    </source>
</evidence>
<dbReference type="Pfam" id="PF07690">
    <property type="entry name" value="MFS_1"/>
    <property type="match status" value="1"/>
</dbReference>
<feature type="transmembrane region" description="Helical" evidence="6">
    <location>
        <begin position="56"/>
        <end position="75"/>
    </location>
</feature>
<dbReference type="PROSITE" id="PS50850">
    <property type="entry name" value="MFS"/>
    <property type="match status" value="1"/>
</dbReference>
<feature type="transmembrane region" description="Helical" evidence="6">
    <location>
        <begin position="430"/>
        <end position="455"/>
    </location>
</feature>
<dbReference type="PANTHER" id="PTHR23502">
    <property type="entry name" value="MAJOR FACILITATOR SUPERFAMILY"/>
    <property type="match status" value="1"/>
</dbReference>
<dbReference type="SUPFAM" id="SSF103473">
    <property type="entry name" value="MFS general substrate transporter"/>
    <property type="match status" value="1"/>
</dbReference>
<dbReference type="STRING" id="1231657.A0A1Y1YF84"/>
<sequence length="506" mass="54717">MQVQLPPARTDHPQEDPDPPASVTSEKSTLDPEPEPQLVVWEAGDSSNPRTWKAPYKIWVTWQLCLLAFAASLGSSITAPAENDIARVMGVSREAAVLSVSLYVIGFACGPLVWAPVSEIWGRRWSLLPAMFCLGLFSIGTAVSNSAAAVFVTRFFAGVFGSAPVSNVAAAMGDIWQPRTRGTAMCFYAVCVVGGPTLGPVIGAAATVNPNLGWRWTEYIEAIVVFSVFFLTLFALPELYHPVLLARKAFHLRISTGNPSFHHPHESLSLDIKTLATKHFIRPLKMLFTEPIVTCIALYASFAYSLLYLTLEVFPIVYAEHRHFATVPASLPFLGLFVGIFCAVFINLANEPRYARLSASADGKPVPEARLPPMIIGSLLFPIGLFWFAWTADPKYGYHWAVPTVATAFVGAGFNLIFQQCINFLVDSYGVYAASATSANTFLRSVMAAGLPLAARRMFGALGIGPAMSIIGAVAVLAIPVPILFLKYAIVLRRKSAFAMGHGGGQ</sequence>
<dbReference type="Gene3D" id="1.20.1250.20">
    <property type="entry name" value="MFS general substrate transporter like domains"/>
    <property type="match status" value="1"/>
</dbReference>
<dbReference type="PANTHER" id="PTHR23502:SF49">
    <property type="entry name" value="MAJOR FACILITATOR SUPERFAMILY (MFS) PROFILE DOMAIN-CONTAINING PROTEIN"/>
    <property type="match status" value="1"/>
</dbReference>
<protein>
    <submittedName>
        <fullName evidence="8">Bicyclomycin resistance protein</fullName>
    </submittedName>
</protein>
<feature type="transmembrane region" description="Helical" evidence="6">
    <location>
        <begin position="371"/>
        <end position="390"/>
    </location>
</feature>
<keyword evidence="2 6" id="KW-0812">Transmembrane</keyword>
<comment type="caution">
    <text evidence="8">The sequence shown here is derived from an EMBL/GenBank/DDBJ whole genome shotgun (WGS) entry which is preliminary data.</text>
</comment>
<dbReference type="FunFam" id="1.20.1250.20:FF:000088">
    <property type="entry name" value="MFS multidrug transporter, putative"/>
    <property type="match status" value="1"/>
</dbReference>
<dbReference type="Proteomes" id="UP000193144">
    <property type="component" value="Unassembled WGS sequence"/>
</dbReference>
<dbReference type="InterPro" id="IPR020846">
    <property type="entry name" value="MFS_dom"/>
</dbReference>
<dbReference type="InterPro" id="IPR036259">
    <property type="entry name" value="MFS_trans_sf"/>
</dbReference>
<feature type="region of interest" description="Disordered" evidence="5">
    <location>
        <begin position="1"/>
        <end position="35"/>
    </location>
</feature>
<feature type="transmembrane region" description="Helical" evidence="6">
    <location>
        <begin position="467"/>
        <end position="490"/>
    </location>
</feature>
<evidence type="ECO:0000256" key="5">
    <source>
        <dbReference type="SAM" id="MobiDB-lite"/>
    </source>
</evidence>
<evidence type="ECO:0000256" key="2">
    <source>
        <dbReference type="ARBA" id="ARBA00022692"/>
    </source>
</evidence>
<feature type="transmembrane region" description="Helical" evidence="6">
    <location>
        <begin position="155"/>
        <end position="173"/>
    </location>
</feature>
<keyword evidence="4 6" id="KW-0472">Membrane</keyword>
<feature type="transmembrane region" description="Helical" evidence="6">
    <location>
        <begin position="396"/>
        <end position="418"/>
    </location>
</feature>
<dbReference type="GO" id="GO:0022857">
    <property type="term" value="F:transmembrane transporter activity"/>
    <property type="evidence" value="ECO:0007669"/>
    <property type="project" value="InterPro"/>
</dbReference>
<feature type="transmembrane region" description="Helical" evidence="6">
    <location>
        <begin position="287"/>
        <end position="309"/>
    </location>
</feature>
<dbReference type="GO" id="GO:0005886">
    <property type="term" value="C:plasma membrane"/>
    <property type="evidence" value="ECO:0007669"/>
    <property type="project" value="TreeGrafter"/>
</dbReference>
<accession>A0A1Y1YF84</accession>
<evidence type="ECO:0000256" key="6">
    <source>
        <dbReference type="SAM" id="Phobius"/>
    </source>
</evidence>
<evidence type="ECO:0000259" key="7">
    <source>
        <dbReference type="PROSITE" id="PS50850"/>
    </source>
</evidence>
<evidence type="ECO:0000256" key="4">
    <source>
        <dbReference type="ARBA" id="ARBA00023136"/>
    </source>
</evidence>
<evidence type="ECO:0000256" key="1">
    <source>
        <dbReference type="ARBA" id="ARBA00004141"/>
    </source>
</evidence>
<dbReference type="EMBL" id="MCFA01000251">
    <property type="protein sequence ID" value="ORX96635.1"/>
    <property type="molecule type" value="Genomic_DNA"/>
</dbReference>
<dbReference type="AlphaFoldDB" id="A0A1Y1YF84"/>
<feature type="transmembrane region" description="Helical" evidence="6">
    <location>
        <begin position="185"/>
        <end position="207"/>
    </location>
</feature>
<dbReference type="OrthoDB" id="9986881at2759"/>
<dbReference type="InterPro" id="IPR011701">
    <property type="entry name" value="MFS"/>
</dbReference>
<feature type="transmembrane region" description="Helical" evidence="6">
    <location>
        <begin position="95"/>
        <end position="115"/>
    </location>
</feature>
<dbReference type="CDD" id="cd17323">
    <property type="entry name" value="MFS_Tpo1_MDR_like"/>
    <property type="match status" value="1"/>
</dbReference>
<comment type="subcellular location">
    <subcellularLocation>
        <location evidence="1">Membrane</location>
        <topology evidence="1">Multi-pass membrane protein</topology>
    </subcellularLocation>
</comment>
<organism evidence="8 9">
    <name type="scientific">Clohesyomyces aquaticus</name>
    <dbReference type="NCBI Taxonomy" id="1231657"/>
    <lineage>
        <taxon>Eukaryota</taxon>
        <taxon>Fungi</taxon>
        <taxon>Dikarya</taxon>
        <taxon>Ascomycota</taxon>
        <taxon>Pezizomycotina</taxon>
        <taxon>Dothideomycetes</taxon>
        <taxon>Pleosporomycetidae</taxon>
        <taxon>Pleosporales</taxon>
        <taxon>Lindgomycetaceae</taxon>
        <taxon>Clohesyomyces</taxon>
    </lineage>
</organism>
<evidence type="ECO:0000313" key="8">
    <source>
        <dbReference type="EMBL" id="ORX96635.1"/>
    </source>
</evidence>
<gene>
    <name evidence="8" type="ORF">BCR34DRAFT_497599</name>
</gene>
<feature type="domain" description="Major facilitator superfamily (MFS) profile" evidence="7">
    <location>
        <begin position="60"/>
        <end position="490"/>
    </location>
</feature>